<dbReference type="Proteomes" id="UP001596103">
    <property type="component" value="Unassembled WGS sequence"/>
</dbReference>
<proteinExistence type="predicted"/>
<protein>
    <submittedName>
        <fullName evidence="1">Uncharacterized protein</fullName>
    </submittedName>
</protein>
<dbReference type="RefSeq" id="WP_377710571.1">
    <property type="nucleotide sequence ID" value="NZ_JBHSMP010000010.1"/>
</dbReference>
<comment type="caution">
    <text evidence="1">The sequence shown here is derived from an EMBL/GenBank/DDBJ whole genome shotgun (WGS) entry which is preliminary data.</text>
</comment>
<evidence type="ECO:0000313" key="2">
    <source>
        <dbReference type="Proteomes" id="UP001596103"/>
    </source>
</evidence>
<keyword evidence="2" id="KW-1185">Reference proteome</keyword>
<sequence length="170" mass="17472">MQVDFAYAAFSATAVVLRNAWHDSSAGTGGAAAKVAARLAGTDVQTDVHSGHDDENGKPHLFSARAAKGTRMTAVPVVMTNGMQLARARTGASAVFVTSRRARVVAIFHNGASRQWGSLAGLTEAARSDAAFSANPGSEDGMQKGVMTRDASMVGREAIGHSVVANVTGS</sequence>
<organism evidence="1 2">
    <name type="scientific">Paraburkholderia denitrificans</name>
    <dbReference type="NCBI Taxonomy" id="694025"/>
    <lineage>
        <taxon>Bacteria</taxon>
        <taxon>Pseudomonadati</taxon>
        <taxon>Pseudomonadota</taxon>
        <taxon>Betaproteobacteria</taxon>
        <taxon>Burkholderiales</taxon>
        <taxon>Burkholderiaceae</taxon>
        <taxon>Paraburkholderia</taxon>
    </lineage>
</organism>
<gene>
    <name evidence="1" type="ORF">ACFPTO_07655</name>
</gene>
<dbReference type="EMBL" id="JBHSMP010000010">
    <property type="protein sequence ID" value="MFC5428675.1"/>
    <property type="molecule type" value="Genomic_DNA"/>
</dbReference>
<accession>A0ABW0J6X6</accession>
<name>A0ABW0J6X6_9BURK</name>
<evidence type="ECO:0000313" key="1">
    <source>
        <dbReference type="EMBL" id="MFC5428675.1"/>
    </source>
</evidence>
<reference evidence="2" key="1">
    <citation type="journal article" date="2019" name="Int. J. Syst. Evol. Microbiol.">
        <title>The Global Catalogue of Microorganisms (GCM) 10K type strain sequencing project: providing services to taxonomists for standard genome sequencing and annotation.</title>
        <authorList>
            <consortium name="The Broad Institute Genomics Platform"/>
            <consortium name="The Broad Institute Genome Sequencing Center for Infectious Disease"/>
            <person name="Wu L."/>
            <person name="Ma J."/>
        </authorList>
    </citation>
    <scope>NUCLEOTIDE SEQUENCE [LARGE SCALE GENOMIC DNA]</scope>
    <source>
        <strain evidence="2">CCUG 56042</strain>
    </source>
</reference>